<dbReference type="PANTHER" id="PTHR11645">
    <property type="entry name" value="PYRROLINE-5-CARBOXYLATE REDUCTASE"/>
    <property type="match status" value="1"/>
</dbReference>
<dbReference type="InterPro" id="IPR053790">
    <property type="entry name" value="P5CR-like_CS"/>
</dbReference>
<dbReference type="EMBL" id="BJYA01000016">
    <property type="protein sequence ID" value="GEN46580.1"/>
    <property type="molecule type" value="Genomic_DNA"/>
</dbReference>
<evidence type="ECO:0000256" key="10">
    <source>
        <dbReference type="NCBIfam" id="TIGR00112"/>
    </source>
</evidence>
<evidence type="ECO:0000256" key="3">
    <source>
        <dbReference type="ARBA" id="ARBA00022490"/>
    </source>
</evidence>
<keyword evidence="4 9" id="KW-0028">Amino-acid biosynthesis</keyword>
<dbReference type="InterPro" id="IPR036291">
    <property type="entry name" value="NAD(P)-bd_dom_sf"/>
</dbReference>
<dbReference type="PROSITE" id="PS00521">
    <property type="entry name" value="P5CR"/>
    <property type="match status" value="1"/>
</dbReference>
<evidence type="ECO:0000256" key="9">
    <source>
        <dbReference type="HAMAP-Rule" id="MF_01925"/>
    </source>
</evidence>
<gene>
    <name evidence="15" type="primary">proC_2</name>
    <name evidence="9" type="synonym">proC</name>
    <name evidence="15" type="ORF">AHA02nite_23560</name>
</gene>
<dbReference type="InterPro" id="IPR008927">
    <property type="entry name" value="6-PGluconate_DH-like_C_sf"/>
</dbReference>
<dbReference type="PANTHER" id="PTHR11645:SF0">
    <property type="entry name" value="PYRROLINE-5-CARBOXYLATE REDUCTASE 3"/>
    <property type="match status" value="1"/>
</dbReference>
<dbReference type="GO" id="GO:0055129">
    <property type="term" value="P:L-proline biosynthetic process"/>
    <property type="evidence" value="ECO:0007669"/>
    <property type="project" value="UniProtKB-UniRule"/>
</dbReference>
<feature type="binding site" evidence="11">
    <location>
        <position position="58"/>
    </location>
    <ligand>
        <name>NADPH</name>
        <dbReference type="ChEBI" id="CHEBI:57783"/>
    </ligand>
</feature>
<keyword evidence="5 9" id="KW-0641">Proline biosynthesis</keyword>
<dbReference type="UniPathway" id="UPA00098">
    <property type="reaction ID" value="UER00361"/>
</dbReference>
<dbReference type="AlphaFoldDB" id="A0A511W653"/>
<evidence type="ECO:0000313" key="16">
    <source>
        <dbReference type="Proteomes" id="UP000321440"/>
    </source>
</evidence>
<dbReference type="NCBIfam" id="TIGR00112">
    <property type="entry name" value="proC"/>
    <property type="match status" value="1"/>
</dbReference>
<evidence type="ECO:0000256" key="2">
    <source>
        <dbReference type="ARBA" id="ARBA00005525"/>
    </source>
</evidence>
<comment type="subcellular location">
    <subcellularLocation>
        <location evidence="1 9">Cytoplasm</location>
    </subcellularLocation>
</comment>
<evidence type="ECO:0000256" key="7">
    <source>
        <dbReference type="ARBA" id="ARBA00023002"/>
    </source>
</evidence>
<comment type="function">
    <text evidence="8 9">Catalyzes the reduction of 1-pyrroline-5-carboxylate (PCA) to L-proline.</text>
</comment>
<evidence type="ECO:0000256" key="4">
    <source>
        <dbReference type="ARBA" id="ARBA00022605"/>
    </source>
</evidence>
<dbReference type="Pfam" id="PF03807">
    <property type="entry name" value="F420_oxidored"/>
    <property type="match status" value="1"/>
</dbReference>
<keyword evidence="6 9" id="KW-0521">NADP</keyword>
<evidence type="ECO:0000256" key="11">
    <source>
        <dbReference type="PIRSR" id="PIRSR000193-1"/>
    </source>
</evidence>
<comment type="catalytic activity">
    <reaction evidence="9 12">
        <text>L-proline + NADP(+) = (S)-1-pyrroline-5-carboxylate + NADPH + 2 H(+)</text>
        <dbReference type="Rhea" id="RHEA:14109"/>
        <dbReference type="ChEBI" id="CHEBI:15378"/>
        <dbReference type="ChEBI" id="CHEBI:17388"/>
        <dbReference type="ChEBI" id="CHEBI:57783"/>
        <dbReference type="ChEBI" id="CHEBI:58349"/>
        <dbReference type="ChEBI" id="CHEBI:60039"/>
        <dbReference type="EC" id="1.5.1.2"/>
    </reaction>
</comment>
<feature type="binding site" evidence="11">
    <location>
        <begin position="9"/>
        <end position="14"/>
    </location>
    <ligand>
        <name>NADP(+)</name>
        <dbReference type="ChEBI" id="CHEBI:58349"/>
    </ligand>
</feature>
<dbReference type="InterPro" id="IPR029036">
    <property type="entry name" value="P5CR_dimer"/>
</dbReference>
<evidence type="ECO:0000313" key="15">
    <source>
        <dbReference type="EMBL" id="GEN46580.1"/>
    </source>
</evidence>
<dbReference type="InterPro" id="IPR028939">
    <property type="entry name" value="P5C_Rdtase_cat_N"/>
</dbReference>
<evidence type="ECO:0000256" key="8">
    <source>
        <dbReference type="ARBA" id="ARBA00058118"/>
    </source>
</evidence>
<dbReference type="Proteomes" id="UP000321440">
    <property type="component" value="Unassembled WGS sequence"/>
</dbReference>
<dbReference type="OrthoDB" id="9805754at2"/>
<dbReference type="GO" id="GO:0004735">
    <property type="term" value="F:pyrroline-5-carboxylate reductase activity"/>
    <property type="evidence" value="ECO:0007669"/>
    <property type="project" value="UniProtKB-UniRule"/>
</dbReference>
<feature type="domain" description="Pyrroline-5-carboxylate reductase catalytic N-terminal" evidence="13">
    <location>
        <begin position="5"/>
        <end position="98"/>
    </location>
</feature>
<dbReference type="Pfam" id="PF14748">
    <property type="entry name" value="P5CR_dimer"/>
    <property type="match status" value="1"/>
</dbReference>
<dbReference type="FunFam" id="1.10.3730.10:FF:000001">
    <property type="entry name" value="Pyrroline-5-carboxylate reductase"/>
    <property type="match status" value="1"/>
</dbReference>
<dbReference type="SUPFAM" id="SSF51735">
    <property type="entry name" value="NAD(P)-binding Rossmann-fold domains"/>
    <property type="match status" value="1"/>
</dbReference>
<dbReference type="Gene3D" id="3.40.50.720">
    <property type="entry name" value="NAD(P)-binding Rossmann-like Domain"/>
    <property type="match status" value="1"/>
</dbReference>
<comment type="catalytic activity">
    <reaction evidence="9">
        <text>L-proline + NAD(+) = (S)-1-pyrroline-5-carboxylate + NADH + 2 H(+)</text>
        <dbReference type="Rhea" id="RHEA:14105"/>
        <dbReference type="ChEBI" id="CHEBI:15378"/>
        <dbReference type="ChEBI" id="CHEBI:17388"/>
        <dbReference type="ChEBI" id="CHEBI:57540"/>
        <dbReference type="ChEBI" id="CHEBI:57945"/>
        <dbReference type="ChEBI" id="CHEBI:60039"/>
        <dbReference type="EC" id="1.5.1.2"/>
    </reaction>
</comment>
<reference evidence="15 16" key="1">
    <citation type="submission" date="2019-07" db="EMBL/GenBank/DDBJ databases">
        <title>Whole genome shotgun sequence of Alkalibacillus haloalkaliphilus NBRC 103110.</title>
        <authorList>
            <person name="Hosoyama A."/>
            <person name="Uohara A."/>
            <person name="Ohji S."/>
            <person name="Ichikawa N."/>
        </authorList>
    </citation>
    <scope>NUCLEOTIDE SEQUENCE [LARGE SCALE GENOMIC DNA]</scope>
    <source>
        <strain evidence="15 16">NBRC 103110</strain>
    </source>
</reference>
<feature type="binding site" evidence="11">
    <location>
        <begin position="71"/>
        <end position="74"/>
    </location>
    <ligand>
        <name>NADP(+)</name>
        <dbReference type="ChEBI" id="CHEBI:58349"/>
    </ligand>
</feature>
<dbReference type="RefSeq" id="WP_146817543.1">
    <property type="nucleotide sequence ID" value="NZ_BJYA01000016.1"/>
</dbReference>
<evidence type="ECO:0000256" key="1">
    <source>
        <dbReference type="ARBA" id="ARBA00004496"/>
    </source>
</evidence>
<proteinExistence type="inferred from homology"/>
<dbReference type="FunFam" id="3.40.50.720:FF:000190">
    <property type="entry name" value="Pyrroline-5-carboxylate reductase"/>
    <property type="match status" value="1"/>
</dbReference>
<dbReference type="HAMAP" id="MF_01925">
    <property type="entry name" value="P5C_reductase"/>
    <property type="match status" value="1"/>
</dbReference>
<sequence>MVDQQIGFIGCGKMAQAIINGMIQYGNINPAQIHASAVTEETIDYVREKFEIDIASDNKRIASESDLLFLAVKPHVYPNVIEEIRKHVNENTIIITIAIGVRLKDIELAFGKETKIIRSMPNTPSMVGEGMTVYCANEHVTDEDIQLVEQLFSLYGEVDQVSEKLMDAIPAVSGSSPAYGYLFIEALADGAVKQGIPREQAYEYASQALLGAAKMVRDTDYHPGELKDQVCTPGGATIKAVDALEQNGFRGAIIQAMDKCSGK</sequence>
<evidence type="ECO:0000256" key="12">
    <source>
        <dbReference type="RuleBase" id="RU003903"/>
    </source>
</evidence>
<evidence type="ECO:0000256" key="5">
    <source>
        <dbReference type="ARBA" id="ARBA00022650"/>
    </source>
</evidence>
<comment type="similarity">
    <text evidence="2 9 12">Belongs to the pyrroline-5-carboxylate reductase family.</text>
</comment>
<keyword evidence="16" id="KW-1185">Reference proteome</keyword>
<evidence type="ECO:0000259" key="14">
    <source>
        <dbReference type="Pfam" id="PF14748"/>
    </source>
</evidence>
<organism evidence="15 16">
    <name type="scientific">Alkalibacillus haloalkaliphilus</name>
    <dbReference type="NCBI Taxonomy" id="94136"/>
    <lineage>
        <taxon>Bacteria</taxon>
        <taxon>Bacillati</taxon>
        <taxon>Bacillota</taxon>
        <taxon>Bacilli</taxon>
        <taxon>Bacillales</taxon>
        <taxon>Bacillaceae</taxon>
        <taxon>Alkalibacillus</taxon>
    </lineage>
</organism>
<dbReference type="EC" id="1.5.1.2" evidence="9 10"/>
<dbReference type="Gene3D" id="1.10.3730.10">
    <property type="entry name" value="ProC C-terminal domain-like"/>
    <property type="match status" value="1"/>
</dbReference>
<keyword evidence="7 9" id="KW-0560">Oxidoreductase</keyword>
<evidence type="ECO:0000259" key="13">
    <source>
        <dbReference type="Pfam" id="PF03807"/>
    </source>
</evidence>
<evidence type="ECO:0000256" key="6">
    <source>
        <dbReference type="ARBA" id="ARBA00022857"/>
    </source>
</evidence>
<dbReference type="PIRSF" id="PIRSF000193">
    <property type="entry name" value="Pyrrol-5-carb_rd"/>
    <property type="match status" value="1"/>
</dbReference>
<dbReference type="InterPro" id="IPR000304">
    <property type="entry name" value="Pyrroline-COOH_reductase"/>
</dbReference>
<name>A0A511W653_9BACI</name>
<dbReference type="GO" id="GO:0005737">
    <property type="term" value="C:cytoplasm"/>
    <property type="evidence" value="ECO:0007669"/>
    <property type="project" value="UniProtKB-SubCell"/>
</dbReference>
<keyword evidence="3 9" id="KW-0963">Cytoplasm</keyword>
<feature type="domain" description="Pyrroline-5-carboxylate reductase dimerisation" evidence="14">
    <location>
        <begin position="163"/>
        <end position="261"/>
    </location>
</feature>
<accession>A0A511W653</accession>
<comment type="pathway">
    <text evidence="9 12">Amino-acid biosynthesis; L-proline biosynthesis; L-proline from L-glutamate 5-semialdehyde: step 1/1.</text>
</comment>
<dbReference type="SUPFAM" id="SSF48179">
    <property type="entry name" value="6-phosphogluconate dehydrogenase C-terminal domain-like"/>
    <property type="match status" value="1"/>
</dbReference>
<comment type="caution">
    <text evidence="15">The sequence shown here is derived from an EMBL/GenBank/DDBJ whole genome shotgun (WGS) entry which is preliminary data.</text>
</comment>
<protein>
    <recommendedName>
        <fullName evidence="9 10">Pyrroline-5-carboxylate reductase</fullName>
        <shortName evidence="9">P5C reductase</shortName>
        <shortName evidence="9">P5CR</shortName>
        <ecNumber evidence="9 10">1.5.1.2</ecNumber>
    </recommendedName>
    <alternativeName>
        <fullName evidence="9">PCA reductase</fullName>
    </alternativeName>
</protein>